<dbReference type="Pfam" id="PF01171">
    <property type="entry name" value="ATP_bind_3"/>
    <property type="match status" value="1"/>
</dbReference>
<comment type="function">
    <text evidence="8">Ligates lysine onto the cytidine present at position 34 of the AUA codon-specific tRNA(Ile) that contains the anticodon CAU, in an ATP-dependent manner. Cytidine is converted to lysidine, thus changing the amino acid specificity of the tRNA from methionine to isoleucine.</text>
</comment>
<dbReference type="InterPro" id="IPR014729">
    <property type="entry name" value="Rossmann-like_a/b/a_fold"/>
</dbReference>
<dbReference type="SUPFAM" id="SSF56037">
    <property type="entry name" value="PheT/TilS domain"/>
    <property type="match status" value="1"/>
</dbReference>
<sequence length="439" mass="47636">MPAPLARALHDLPTAPLCVAFSGGLDSTALLHLLAAARPTHGLRAIHVHHGLHADADRWSAHCERVCAELGIGLAVIRVNVATTGEGPEAAARAARHAAFESALAPGDVLALAHHLDDQAETFLLRALRASGPDGLAAMRRWRAFGAGRMWRPLLDVPREALLAYAQGHGLAWIDDPSNADVAFDRNFLRQRVLPLLRERWPHASDALARSAALCGQSDALLEDEDARALATVASVDPQCLSRAGLLALPEARRARVLRRWIARLDLPALPANGIERIEREILGARGDAEPVFHWHGAVVRAWRDLLHAEAMRPDWPSGWCVDWDGRSPLALPTGDALMLQGADGFDAPLRVHARQGGERLTRPGRSHSHALKQVLQELGVPPWEREALPLLSDRAGALLAAGDLIHSAAFDAWLRERGARLTWRREAATHDAIAIDGD</sequence>
<dbReference type="SUPFAM" id="SSF52402">
    <property type="entry name" value="Adenine nucleotide alpha hydrolases-like"/>
    <property type="match status" value="1"/>
</dbReference>
<dbReference type="NCBIfam" id="TIGR02432">
    <property type="entry name" value="lysidine_TilS_N"/>
    <property type="match status" value="1"/>
</dbReference>
<evidence type="ECO:0000256" key="6">
    <source>
        <dbReference type="ARBA" id="ARBA00022840"/>
    </source>
</evidence>
<evidence type="ECO:0000256" key="7">
    <source>
        <dbReference type="ARBA" id="ARBA00048539"/>
    </source>
</evidence>
<dbReference type="PANTHER" id="PTHR43033:SF1">
    <property type="entry name" value="TRNA(ILE)-LYSIDINE SYNTHASE-RELATED"/>
    <property type="match status" value="1"/>
</dbReference>
<keyword evidence="6 8" id="KW-0067">ATP-binding</keyword>
<evidence type="ECO:0000256" key="2">
    <source>
        <dbReference type="ARBA" id="ARBA00022490"/>
    </source>
</evidence>
<dbReference type="Pfam" id="PF09179">
    <property type="entry name" value="TilS"/>
    <property type="match status" value="1"/>
</dbReference>
<proteinExistence type="inferred from homology"/>
<keyword evidence="4 8" id="KW-0819">tRNA processing</keyword>
<keyword evidence="2 8" id="KW-0963">Cytoplasm</keyword>
<organism evidence="10 11">
    <name type="scientific">Lysobacter arvi</name>
    <dbReference type="NCBI Taxonomy" id="3038776"/>
    <lineage>
        <taxon>Bacteria</taxon>
        <taxon>Pseudomonadati</taxon>
        <taxon>Pseudomonadota</taxon>
        <taxon>Gammaproteobacteria</taxon>
        <taxon>Lysobacterales</taxon>
        <taxon>Lysobacteraceae</taxon>
        <taxon>Lysobacter</taxon>
    </lineage>
</organism>
<comment type="catalytic activity">
    <reaction evidence="7 8">
        <text>cytidine(34) in tRNA(Ile2) + L-lysine + ATP = lysidine(34) in tRNA(Ile2) + AMP + diphosphate + H(+)</text>
        <dbReference type="Rhea" id="RHEA:43744"/>
        <dbReference type="Rhea" id="RHEA-COMP:10625"/>
        <dbReference type="Rhea" id="RHEA-COMP:10670"/>
        <dbReference type="ChEBI" id="CHEBI:15378"/>
        <dbReference type="ChEBI" id="CHEBI:30616"/>
        <dbReference type="ChEBI" id="CHEBI:32551"/>
        <dbReference type="ChEBI" id="CHEBI:33019"/>
        <dbReference type="ChEBI" id="CHEBI:82748"/>
        <dbReference type="ChEBI" id="CHEBI:83665"/>
        <dbReference type="ChEBI" id="CHEBI:456215"/>
        <dbReference type="EC" id="6.3.4.19"/>
    </reaction>
</comment>
<dbReference type="SUPFAM" id="SSF82829">
    <property type="entry name" value="MesJ substrate recognition domain-like"/>
    <property type="match status" value="1"/>
</dbReference>
<comment type="similarity">
    <text evidence="8">Belongs to the tRNA(Ile)-lysidine synthase family.</text>
</comment>
<dbReference type="InterPro" id="IPR012795">
    <property type="entry name" value="tRNA_Ile_lys_synt_N"/>
</dbReference>
<comment type="subcellular location">
    <subcellularLocation>
        <location evidence="1 8">Cytoplasm</location>
    </subcellularLocation>
</comment>
<keyword evidence="5 8" id="KW-0547">Nucleotide-binding</keyword>
<keyword evidence="3 8" id="KW-0436">Ligase</keyword>
<evidence type="ECO:0000259" key="9">
    <source>
        <dbReference type="SMART" id="SM00977"/>
    </source>
</evidence>
<dbReference type="Gene3D" id="1.20.59.20">
    <property type="match status" value="1"/>
</dbReference>
<dbReference type="InterPro" id="IPR015262">
    <property type="entry name" value="tRNA_Ile_lys_synt_subst-bd"/>
</dbReference>
<dbReference type="GO" id="GO:0032267">
    <property type="term" value="F:tRNA(Ile)-lysidine synthase activity"/>
    <property type="evidence" value="ECO:0007669"/>
    <property type="project" value="UniProtKB-EC"/>
</dbReference>
<dbReference type="HAMAP" id="MF_01161">
    <property type="entry name" value="tRNA_Ile_lys_synt"/>
    <property type="match status" value="1"/>
</dbReference>
<evidence type="ECO:0000256" key="1">
    <source>
        <dbReference type="ARBA" id="ARBA00004496"/>
    </source>
</evidence>
<gene>
    <name evidence="8 10" type="primary">tilS</name>
    <name evidence="10" type="ORF">P8609_06775</name>
</gene>
<evidence type="ECO:0000313" key="11">
    <source>
        <dbReference type="Proteomes" id="UP001233535"/>
    </source>
</evidence>
<dbReference type="InterPro" id="IPR012094">
    <property type="entry name" value="tRNA_Ile_lys_synt"/>
</dbReference>
<evidence type="ECO:0000313" key="10">
    <source>
        <dbReference type="EMBL" id="MDR0182673.1"/>
    </source>
</evidence>
<comment type="domain">
    <text evidence="8">The N-terminal region contains the highly conserved SGGXDS motif, predicted to be a P-loop motif involved in ATP binding.</text>
</comment>
<keyword evidence="11" id="KW-1185">Reference proteome</keyword>
<dbReference type="InterPro" id="IPR012796">
    <property type="entry name" value="Lysidine-tRNA-synth_C"/>
</dbReference>
<name>A0ABU1CBV4_9GAMM</name>
<dbReference type="InterPro" id="IPR011063">
    <property type="entry name" value="TilS/TtcA_N"/>
</dbReference>
<dbReference type="Pfam" id="PF11734">
    <property type="entry name" value="TilS_C"/>
    <property type="match status" value="1"/>
</dbReference>
<evidence type="ECO:0000256" key="8">
    <source>
        <dbReference type="HAMAP-Rule" id="MF_01161"/>
    </source>
</evidence>
<dbReference type="PANTHER" id="PTHR43033">
    <property type="entry name" value="TRNA(ILE)-LYSIDINE SYNTHASE-RELATED"/>
    <property type="match status" value="1"/>
</dbReference>
<evidence type="ECO:0000256" key="4">
    <source>
        <dbReference type="ARBA" id="ARBA00022694"/>
    </source>
</evidence>
<dbReference type="Gene3D" id="3.40.50.620">
    <property type="entry name" value="HUPs"/>
    <property type="match status" value="1"/>
</dbReference>
<dbReference type="SMART" id="SM00977">
    <property type="entry name" value="TilS_C"/>
    <property type="match status" value="1"/>
</dbReference>
<dbReference type="Proteomes" id="UP001233535">
    <property type="component" value="Unassembled WGS sequence"/>
</dbReference>
<dbReference type="CDD" id="cd01992">
    <property type="entry name" value="TilS_N"/>
    <property type="match status" value="1"/>
</dbReference>
<feature type="binding site" evidence="8">
    <location>
        <begin position="22"/>
        <end position="27"/>
    </location>
    <ligand>
        <name>ATP</name>
        <dbReference type="ChEBI" id="CHEBI:30616"/>
    </ligand>
</feature>
<dbReference type="NCBIfam" id="TIGR02433">
    <property type="entry name" value="lysidine_TilS_C"/>
    <property type="match status" value="1"/>
</dbReference>
<evidence type="ECO:0000256" key="3">
    <source>
        <dbReference type="ARBA" id="ARBA00022598"/>
    </source>
</evidence>
<feature type="domain" description="Lysidine-tRNA(Ile) synthetase C-terminal" evidence="9">
    <location>
        <begin position="350"/>
        <end position="424"/>
    </location>
</feature>
<dbReference type="EMBL" id="JARUHG010000001">
    <property type="protein sequence ID" value="MDR0182673.1"/>
    <property type="molecule type" value="Genomic_DNA"/>
</dbReference>
<comment type="caution">
    <text evidence="10">The sequence shown here is derived from an EMBL/GenBank/DDBJ whole genome shotgun (WGS) entry which is preliminary data.</text>
</comment>
<evidence type="ECO:0000256" key="5">
    <source>
        <dbReference type="ARBA" id="ARBA00022741"/>
    </source>
</evidence>
<protein>
    <recommendedName>
        <fullName evidence="8">tRNA(Ile)-lysidine synthase</fullName>
        <ecNumber evidence="8">6.3.4.19</ecNumber>
    </recommendedName>
    <alternativeName>
        <fullName evidence="8">tRNA(Ile)-2-lysyl-cytidine synthase</fullName>
    </alternativeName>
    <alternativeName>
        <fullName evidence="8">tRNA(Ile)-lysidine synthetase</fullName>
    </alternativeName>
</protein>
<accession>A0ABU1CBV4</accession>
<dbReference type="RefSeq" id="WP_309261790.1">
    <property type="nucleotide sequence ID" value="NZ_JARUHG010000001.1"/>
</dbReference>
<reference evidence="10 11" key="1">
    <citation type="submission" date="2023-04" db="EMBL/GenBank/DDBJ databases">
        <title>Lysobacter sp. strain UC isolated from soil sample.</title>
        <authorList>
            <person name="Choksket S."/>
            <person name="Harshvardhan F."/>
            <person name="Rana R."/>
            <person name="Patil P.B."/>
            <person name="Korpole S."/>
        </authorList>
    </citation>
    <scope>NUCLEOTIDE SEQUENCE [LARGE SCALE GENOMIC DNA]</scope>
    <source>
        <strain evidence="10 11">UC</strain>
    </source>
</reference>
<dbReference type="EC" id="6.3.4.19" evidence="8"/>